<evidence type="ECO:0000313" key="1">
    <source>
        <dbReference type="EMBL" id="KAK4714851.1"/>
    </source>
</evidence>
<reference evidence="1 2" key="1">
    <citation type="submission" date="2023-10" db="EMBL/GenBank/DDBJ databases">
        <title>Genome-Wide Identification Analysis in wild type Solanum Pinnatisectum Reveals Some Genes Defensing Phytophthora Infestans.</title>
        <authorList>
            <person name="Sun C."/>
        </authorList>
    </citation>
    <scope>NUCLEOTIDE SEQUENCE [LARGE SCALE GENOMIC DNA]</scope>
    <source>
        <strain evidence="1">LQN</strain>
        <tissue evidence="1">Leaf</tissue>
    </source>
</reference>
<evidence type="ECO:0000313" key="2">
    <source>
        <dbReference type="Proteomes" id="UP001311915"/>
    </source>
</evidence>
<dbReference type="EMBL" id="JAWPEI010000010">
    <property type="protein sequence ID" value="KAK4714851.1"/>
    <property type="molecule type" value="Genomic_DNA"/>
</dbReference>
<accession>A0AAV9KN23</accession>
<sequence>MLQFYIFSSNFNFSESVFLAEDLIWTVLLLLQLFKQGNGASFDSVKSCCMIGPPFF</sequence>
<comment type="caution">
    <text evidence="1">The sequence shown here is derived from an EMBL/GenBank/DDBJ whole genome shotgun (WGS) entry which is preliminary data.</text>
</comment>
<name>A0AAV9KN23_9SOLN</name>
<keyword evidence="2" id="KW-1185">Reference proteome</keyword>
<dbReference type="Proteomes" id="UP001311915">
    <property type="component" value="Unassembled WGS sequence"/>
</dbReference>
<organism evidence="1 2">
    <name type="scientific">Solanum pinnatisectum</name>
    <name type="common">tansyleaf nightshade</name>
    <dbReference type="NCBI Taxonomy" id="50273"/>
    <lineage>
        <taxon>Eukaryota</taxon>
        <taxon>Viridiplantae</taxon>
        <taxon>Streptophyta</taxon>
        <taxon>Embryophyta</taxon>
        <taxon>Tracheophyta</taxon>
        <taxon>Spermatophyta</taxon>
        <taxon>Magnoliopsida</taxon>
        <taxon>eudicotyledons</taxon>
        <taxon>Gunneridae</taxon>
        <taxon>Pentapetalae</taxon>
        <taxon>asterids</taxon>
        <taxon>lamiids</taxon>
        <taxon>Solanales</taxon>
        <taxon>Solanaceae</taxon>
        <taxon>Solanoideae</taxon>
        <taxon>Solaneae</taxon>
        <taxon>Solanum</taxon>
    </lineage>
</organism>
<dbReference type="AlphaFoldDB" id="A0AAV9KN23"/>
<gene>
    <name evidence="1" type="ORF">R3W88_020758</name>
</gene>
<proteinExistence type="predicted"/>
<protein>
    <submittedName>
        <fullName evidence="1">Uncharacterized protein</fullName>
    </submittedName>
</protein>